<dbReference type="GO" id="GO:0009435">
    <property type="term" value="P:NAD+ biosynthetic process"/>
    <property type="evidence" value="ECO:0007669"/>
    <property type="project" value="UniProtKB-UniRule"/>
</dbReference>
<evidence type="ECO:0000313" key="11">
    <source>
        <dbReference type="EMBL" id="RAU83562.1"/>
    </source>
</evidence>
<evidence type="ECO:0000256" key="8">
    <source>
        <dbReference type="PIRNR" id="PIRNR006630"/>
    </source>
</evidence>
<dbReference type="InterPro" id="IPR036526">
    <property type="entry name" value="C-N_Hydrolase_sf"/>
</dbReference>
<dbReference type="Gene3D" id="3.40.50.620">
    <property type="entry name" value="HUPs"/>
    <property type="match status" value="1"/>
</dbReference>
<feature type="active site" description="Proton acceptor; for glutaminase activity" evidence="7">
    <location>
        <position position="46"/>
    </location>
</feature>
<sequence>MNDTRLILAGAALNQTPMDWDANLFNIKEAITEAKLHKVEILLLPELCITGYGCEDMFLSPWLSEVAFEKLLLIKEWCEGITVCVGLPVFLNGLVYNTACVIKNKEIVGFTAKQFLASDGLHYEPRWFAAWPANVEQQFEMLGQSYRIGDIVYEEQGVKYAFEICEDAWRPNRPAERHMGKGVQLILNPSASHFALSKTDVRHKLVVEASKKYECAYVYANLLGNESGRVIYDGEVLIAQHGKLIKRNELLCFKDVDLEFAEVCFSETPQLTEAIEYLPPIDENKELIAALSLGLFDYMRKSNSRGFVLSLSGGADSSLCAVAVAEMVKRGIKSLGVLGFVAKAKMFSLKDAAFFDTLTEEQAVPELVNRLLTCAYQGTVNSSDNTFTSAKELAASIGAVFYNWTIDEEVKGYTATIEQVLDRPLTWDKDDVTLQNIQARVRAPGIWMLANINQALLLATSNRSEASVGYTTMDGDTAGSISPIAGIDKAFIRQFLIWMQQELGYTGLQYVNNLQPSAELRPGKEEQTDEKDLMPYEVLNQIERLAFYNRFSPQEVYQKLLEQNLAEPEMVQSWVTKFYTLWARNQWKRERFAPSFHLDDYNVDPRSWLRFPILNGGFKEELSKINTSENDGF</sequence>
<comment type="pathway">
    <text evidence="1 7 8">Cofactor biosynthesis; NAD(+) biosynthesis; NAD(+) from deamido-NAD(+) (L-Gln route): step 1/1.</text>
</comment>
<keyword evidence="4 7" id="KW-0547">Nucleotide-binding</keyword>
<dbReference type="InterPro" id="IPR003010">
    <property type="entry name" value="C-N_Hydrolase"/>
</dbReference>
<dbReference type="NCBIfam" id="TIGR00552">
    <property type="entry name" value="nadE"/>
    <property type="match status" value="1"/>
</dbReference>
<dbReference type="Gene3D" id="3.60.110.10">
    <property type="entry name" value="Carbon-nitrogen hydrolase"/>
    <property type="match status" value="1"/>
</dbReference>
<evidence type="ECO:0000256" key="9">
    <source>
        <dbReference type="RuleBase" id="RU003811"/>
    </source>
</evidence>
<evidence type="ECO:0000259" key="10">
    <source>
        <dbReference type="PROSITE" id="PS50263"/>
    </source>
</evidence>
<feature type="domain" description="CN hydrolase" evidence="10">
    <location>
        <begin position="6"/>
        <end position="265"/>
    </location>
</feature>
<feature type="binding site" evidence="7">
    <location>
        <position position="588"/>
    </location>
    <ligand>
        <name>deamido-NAD(+)</name>
        <dbReference type="ChEBI" id="CHEBI:58437"/>
        <note>ligand shared between two neighboring subunits</note>
    </ligand>
</feature>
<dbReference type="CDD" id="cd07570">
    <property type="entry name" value="GAT_Gln-NAD-synth"/>
    <property type="match status" value="1"/>
</dbReference>
<feature type="binding site" evidence="7">
    <location>
        <position position="460"/>
    </location>
    <ligand>
        <name>ATP</name>
        <dbReference type="ChEBI" id="CHEBI:30616"/>
    </ligand>
</feature>
<reference evidence="11 12" key="1">
    <citation type="submission" date="2018-06" db="EMBL/GenBank/DDBJ databases">
        <authorList>
            <person name="Liu Z.-W."/>
        </authorList>
    </citation>
    <scope>NUCLEOTIDE SEQUENCE [LARGE SCALE GENOMIC DNA]</scope>
    <source>
        <strain evidence="11 12">2b14</strain>
    </source>
</reference>
<dbReference type="GO" id="GO:0005737">
    <property type="term" value="C:cytoplasm"/>
    <property type="evidence" value="ECO:0007669"/>
    <property type="project" value="InterPro"/>
</dbReference>
<dbReference type="GO" id="GO:0003952">
    <property type="term" value="F:NAD+ synthase (glutamine-hydrolyzing) activity"/>
    <property type="evidence" value="ECO:0007669"/>
    <property type="project" value="UniProtKB-UniRule"/>
</dbReference>
<feature type="active site" description="Nucleophile; for glutaminase activity" evidence="7">
    <location>
        <position position="165"/>
    </location>
</feature>
<dbReference type="Pfam" id="PF02540">
    <property type="entry name" value="NAD_synthase"/>
    <property type="match status" value="1"/>
</dbReference>
<dbReference type="CDD" id="cd00553">
    <property type="entry name" value="NAD_synthase"/>
    <property type="match status" value="1"/>
</dbReference>
<keyword evidence="3 7" id="KW-0436">Ligase</keyword>
<evidence type="ECO:0000256" key="7">
    <source>
        <dbReference type="HAMAP-Rule" id="MF_02090"/>
    </source>
</evidence>
<dbReference type="PANTHER" id="PTHR23090:SF9">
    <property type="entry name" value="GLUTAMINE-DEPENDENT NAD(+) SYNTHETASE"/>
    <property type="match status" value="1"/>
</dbReference>
<keyword evidence="12" id="KW-1185">Reference proteome</keyword>
<dbReference type="HAMAP" id="MF_02090">
    <property type="entry name" value="NadE_glutamine_dep"/>
    <property type="match status" value="1"/>
</dbReference>
<comment type="caution">
    <text evidence="7">Lacks conserved residue(s) required for the propagation of feature annotation.</text>
</comment>
<dbReference type="EC" id="6.3.5.1" evidence="7 8"/>
<dbReference type="AlphaFoldDB" id="A0A364RH00"/>
<gene>
    <name evidence="7 11" type="primary">nadE</name>
    <name evidence="11" type="ORF">DP923_00320</name>
</gene>
<dbReference type="OrthoDB" id="9803818at2"/>
<accession>A0A364RH00</accession>
<comment type="similarity">
    <text evidence="2 7 8">In the C-terminal section; belongs to the NAD synthetase family.</text>
</comment>
<evidence type="ECO:0000256" key="6">
    <source>
        <dbReference type="ARBA" id="ARBA00023027"/>
    </source>
</evidence>
<dbReference type="InterPro" id="IPR003694">
    <property type="entry name" value="NAD_synthase"/>
</dbReference>
<dbReference type="InterPro" id="IPR014729">
    <property type="entry name" value="Rossmann-like_a/b/a_fold"/>
</dbReference>
<dbReference type="SUPFAM" id="SSF52402">
    <property type="entry name" value="Adenine nucleotide alpha hydrolases-like"/>
    <property type="match status" value="1"/>
</dbReference>
<feature type="active site" description="For glutaminase activity" evidence="7">
    <location>
        <position position="113"/>
    </location>
</feature>
<protein>
    <recommendedName>
        <fullName evidence="7 8">Glutamine-dependent NAD(+) synthetase</fullName>
        <ecNumber evidence="7 8">6.3.5.1</ecNumber>
    </recommendedName>
    <alternativeName>
        <fullName evidence="7 8">NAD(+) synthase [glutamine-hydrolyzing]</fullName>
    </alternativeName>
</protein>
<dbReference type="GO" id="GO:0004359">
    <property type="term" value="F:glutaminase activity"/>
    <property type="evidence" value="ECO:0007669"/>
    <property type="project" value="InterPro"/>
</dbReference>
<keyword evidence="5 7" id="KW-0067">ATP-binding</keyword>
<dbReference type="Proteomes" id="UP000251692">
    <property type="component" value="Unassembled WGS sequence"/>
</dbReference>
<dbReference type="InterPro" id="IPR014445">
    <property type="entry name" value="Gln-dep_NAD_synthase"/>
</dbReference>
<dbReference type="PROSITE" id="PS50263">
    <property type="entry name" value="CN_HYDROLASE"/>
    <property type="match status" value="1"/>
</dbReference>
<evidence type="ECO:0000256" key="5">
    <source>
        <dbReference type="ARBA" id="ARBA00022840"/>
    </source>
</evidence>
<dbReference type="InterPro" id="IPR022310">
    <property type="entry name" value="NAD/GMP_synthase"/>
</dbReference>
<evidence type="ECO:0000256" key="2">
    <source>
        <dbReference type="ARBA" id="ARBA00007145"/>
    </source>
</evidence>
<feature type="binding site" evidence="7">
    <location>
        <position position="465"/>
    </location>
    <ligand>
        <name>deamido-NAD(+)</name>
        <dbReference type="ChEBI" id="CHEBI:58437"/>
        <note>ligand shared between two neighboring subunits</note>
    </ligand>
</feature>
<comment type="function">
    <text evidence="7">Catalyzes the ATP-dependent amidation of deamido-NAD to form NAD. Uses L-glutamine as a nitrogen source.</text>
</comment>
<evidence type="ECO:0000256" key="3">
    <source>
        <dbReference type="ARBA" id="ARBA00022598"/>
    </source>
</evidence>
<dbReference type="PIRSF" id="PIRSF006630">
    <property type="entry name" value="NADS_GAT"/>
    <property type="match status" value="1"/>
</dbReference>
<evidence type="ECO:0000256" key="1">
    <source>
        <dbReference type="ARBA" id="ARBA00005188"/>
    </source>
</evidence>
<dbReference type="Pfam" id="PF00795">
    <property type="entry name" value="CN_hydrolase"/>
    <property type="match status" value="1"/>
</dbReference>
<comment type="similarity">
    <text evidence="9">Belongs to the NAD synthetase family.</text>
</comment>
<comment type="catalytic activity">
    <reaction evidence="7 8">
        <text>deamido-NAD(+) + L-glutamine + ATP + H2O = L-glutamate + AMP + diphosphate + NAD(+) + H(+)</text>
        <dbReference type="Rhea" id="RHEA:24384"/>
        <dbReference type="ChEBI" id="CHEBI:15377"/>
        <dbReference type="ChEBI" id="CHEBI:15378"/>
        <dbReference type="ChEBI" id="CHEBI:29985"/>
        <dbReference type="ChEBI" id="CHEBI:30616"/>
        <dbReference type="ChEBI" id="CHEBI:33019"/>
        <dbReference type="ChEBI" id="CHEBI:57540"/>
        <dbReference type="ChEBI" id="CHEBI:58359"/>
        <dbReference type="ChEBI" id="CHEBI:58437"/>
        <dbReference type="ChEBI" id="CHEBI:456215"/>
        <dbReference type="EC" id="6.3.5.1"/>
    </reaction>
</comment>
<comment type="caution">
    <text evidence="11">The sequence shown here is derived from an EMBL/GenBank/DDBJ whole genome shotgun (WGS) entry which is preliminary data.</text>
</comment>
<keyword evidence="6 7" id="KW-0520">NAD</keyword>
<dbReference type="UniPathway" id="UPA00253">
    <property type="reaction ID" value="UER00334"/>
</dbReference>
<evidence type="ECO:0000313" key="12">
    <source>
        <dbReference type="Proteomes" id="UP000251692"/>
    </source>
</evidence>
<dbReference type="EMBL" id="QMDV01000001">
    <property type="protein sequence ID" value="RAU83562.1"/>
    <property type="molecule type" value="Genomic_DNA"/>
</dbReference>
<dbReference type="PANTHER" id="PTHR23090">
    <property type="entry name" value="NH 3 /GLUTAMINE-DEPENDENT NAD + SYNTHETASE"/>
    <property type="match status" value="1"/>
</dbReference>
<dbReference type="RefSeq" id="WP_112303583.1">
    <property type="nucleotide sequence ID" value="NZ_QMDV01000001.1"/>
</dbReference>
<reference evidence="11 12" key="2">
    <citation type="submission" date="2018-07" db="EMBL/GenBank/DDBJ databases">
        <title>Pontibacter sp. 2b14 genomic sequence and assembly.</title>
        <authorList>
            <person name="Du Z.-J."/>
        </authorList>
    </citation>
    <scope>NUCLEOTIDE SEQUENCE [LARGE SCALE GENOMIC DNA]</scope>
    <source>
        <strain evidence="11 12">2b14</strain>
    </source>
</reference>
<evidence type="ECO:0000256" key="4">
    <source>
        <dbReference type="ARBA" id="ARBA00022741"/>
    </source>
</evidence>
<feature type="binding site" evidence="7">
    <location>
        <position position="192"/>
    </location>
    <ligand>
        <name>L-glutamine</name>
        <dbReference type="ChEBI" id="CHEBI:58359"/>
    </ligand>
</feature>
<proteinExistence type="inferred from homology"/>
<feature type="binding site" evidence="7">
    <location>
        <position position="436"/>
    </location>
    <ligand>
        <name>deamido-NAD(+)</name>
        <dbReference type="ChEBI" id="CHEBI:58437"/>
        <note>ligand shared between two neighboring subunits</note>
    </ligand>
</feature>
<dbReference type="GO" id="GO:0005524">
    <property type="term" value="F:ATP binding"/>
    <property type="evidence" value="ECO:0007669"/>
    <property type="project" value="UniProtKB-UniRule"/>
</dbReference>
<dbReference type="GO" id="GO:0008795">
    <property type="term" value="F:NAD+ synthase activity"/>
    <property type="evidence" value="ECO:0007669"/>
    <property type="project" value="UniProtKB-UniRule"/>
</dbReference>
<organism evidence="11 12">
    <name type="scientific">Pontibacter arcticus</name>
    <dbReference type="NCBI Taxonomy" id="2080288"/>
    <lineage>
        <taxon>Bacteria</taxon>
        <taxon>Pseudomonadati</taxon>
        <taxon>Bacteroidota</taxon>
        <taxon>Cytophagia</taxon>
        <taxon>Cytophagales</taxon>
        <taxon>Hymenobacteraceae</taxon>
        <taxon>Pontibacter</taxon>
    </lineage>
</organism>
<name>A0A364RH00_9BACT</name>
<feature type="binding site" evidence="7">
    <location>
        <position position="198"/>
    </location>
    <ligand>
        <name>L-glutamine</name>
        <dbReference type="ChEBI" id="CHEBI:58359"/>
    </ligand>
</feature>
<dbReference type="SUPFAM" id="SSF56317">
    <property type="entry name" value="Carbon-nitrogen hydrolase"/>
    <property type="match status" value="1"/>
</dbReference>